<dbReference type="InterPro" id="IPR058686">
    <property type="entry name" value="Ig_NPHP4_3rd"/>
</dbReference>
<dbReference type="EMBL" id="CDMZ01004725">
    <property type="protein sequence ID" value="CUC10606.1"/>
    <property type="molecule type" value="Genomic_DNA"/>
</dbReference>
<feature type="domain" description="NPHP4 Ig-like" evidence="1">
    <location>
        <begin position="11"/>
        <end position="81"/>
    </location>
</feature>
<reference evidence="2" key="1">
    <citation type="submission" date="2014-11" db="EMBL/GenBank/DDBJ databases">
        <title>Molecular phylogeny of cliff fern family Woodsiaceae with morphological implications.</title>
        <authorList>
            <person name="Shao Y.-Z."/>
            <person name="Wei R."/>
            <person name="Zhang X.-C."/>
        </authorList>
    </citation>
    <scope>NUCLEOTIDE SEQUENCE</scope>
</reference>
<evidence type="ECO:0000313" key="2">
    <source>
        <dbReference type="EMBL" id="CUC10606.1"/>
    </source>
</evidence>
<accession>A0A0K6SAA6</accession>
<protein>
    <recommendedName>
        <fullName evidence="1">NPHP4 Ig-like domain-containing protein</fullName>
    </recommendedName>
</protein>
<name>A0A0K6SAA6_9ALVE</name>
<sequence>MTVLVRTAGGLPRPVRFFTTDSWLAVVSDPPLGEAAKVSPLASTEFRLTVTPYRQGLSRCRVHALDALTGELLNAWILSVDALPPAVRDCHTIYAQRGRISRHTVPFRSPLSYDATIHLSTSDPLILQASSPFRIAGNGQCDMELFVCLDEYTLNLSQQLFAVNALEARRQREVGRGPFGTGVRTNGQEDSSFGGPPWVGWHPGGLGRGPASVEVYLFLRSRDGELQVSVEVVLGGGGGG</sequence>
<organism evidence="2">
    <name type="scientific">Chromera velia CCMP2878</name>
    <dbReference type="NCBI Taxonomy" id="1169474"/>
    <lineage>
        <taxon>Eukaryota</taxon>
        <taxon>Sar</taxon>
        <taxon>Alveolata</taxon>
        <taxon>Colpodellida</taxon>
        <taxon>Chromeraceae</taxon>
        <taxon>Chromera</taxon>
    </lineage>
</organism>
<dbReference type="VEuPathDB" id="CryptoDB:Cvel_34687"/>
<dbReference type="Pfam" id="PF26015">
    <property type="entry name" value="Ig_NPH4_3rd"/>
    <property type="match status" value="1"/>
</dbReference>
<gene>
    <name evidence="2" type="ORF">Cvel_34687.t1.CR2</name>
</gene>
<proteinExistence type="predicted"/>
<dbReference type="AlphaFoldDB" id="A0A0K6SAA6"/>
<evidence type="ECO:0000259" key="1">
    <source>
        <dbReference type="Pfam" id="PF26015"/>
    </source>
</evidence>